<feature type="compositionally biased region" description="Low complexity" evidence="1">
    <location>
        <begin position="17"/>
        <end position="34"/>
    </location>
</feature>
<reference evidence="3" key="1">
    <citation type="submission" date="2021-05" db="EMBL/GenBank/DDBJ databases">
        <title>The genome of the haptophyte Pavlova lutheri (Diacronema luteri, Pavlovales) - a model for lipid biosynthesis in eukaryotic algae.</title>
        <authorList>
            <person name="Hulatt C.J."/>
            <person name="Posewitz M.C."/>
        </authorList>
    </citation>
    <scope>NUCLEOTIDE SEQUENCE</scope>
    <source>
        <strain evidence="3">NIVA-4/92</strain>
    </source>
</reference>
<dbReference type="OrthoDB" id="200168at2759"/>
<accession>A0A8J5X440</accession>
<evidence type="ECO:0000313" key="4">
    <source>
        <dbReference type="Proteomes" id="UP000751190"/>
    </source>
</evidence>
<dbReference type="EMBL" id="JAGTXO010000062">
    <property type="protein sequence ID" value="KAG8457831.1"/>
    <property type="molecule type" value="Genomic_DNA"/>
</dbReference>
<dbReference type="SMART" id="SM00516">
    <property type="entry name" value="SEC14"/>
    <property type="match status" value="1"/>
</dbReference>
<evidence type="ECO:0000259" key="2">
    <source>
        <dbReference type="PROSITE" id="PS50191"/>
    </source>
</evidence>
<dbReference type="InterPro" id="IPR052578">
    <property type="entry name" value="PI_Transfer_CRAL-TRIO"/>
</dbReference>
<dbReference type="PANTHER" id="PTHR45824">
    <property type="entry name" value="GH16843P"/>
    <property type="match status" value="1"/>
</dbReference>
<dbReference type="Pfam" id="PF03765">
    <property type="entry name" value="CRAL_TRIO_N"/>
    <property type="match status" value="1"/>
</dbReference>
<dbReference type="Pfam" id="PF00650">
    <property type="entry name" value="CRAL_TRIO"/>
    <property type="match status" value="1"/>
</dbReference>
<comment type="caution">
    <text evidence="3">The sequence shown here is derived from an EMBL/GenBank/DDBJ whole genome shotgun (WGS) entry which is preliminary data.</text>
</comment>
<organism evidence="3 4">
    <name type="scientific">Diacronema lutheri</name>
    <name type="common">Unicellular marine alga</name>
    <name type="synonym">Monochrysis lutheri</name>
    <dbReference type="NCBI Taxonomy" id="2081491"/>
    <lineage>
        <taxon>Eukaryota</taxon>
        <taxon>Haptista</taxon>
        <taxon>Haptophyta</taxon>
        <taxon>Pavlovophyceae</taxon>
        <taxon>Pavlovales</taxon>
        <taxon>Pavlovaceae</taxon>
        <taxon>Diacronema</taxon>
    </lineage>
</organism>
<proteinExistence type="predicted"/>
<keyword evidence="4" id="KW-1185">Reference proteome</keyword>
<dbReference type="OMA" id="ACLCRYL"/>
<dbReference type="InterPro" id="IPR036865">
    <property type="entry name" value="CRAL-TRIO_dom_sf"/>
</dbReference>
<name>A0A8J5X440_DIALT</name>
<feature type="domain" description="CRAL-TRIO" evidence="2">
    <location>
        <begin position="109"/>
        <end position="281"/>
    </location>
</feature>
<dbReference type="PROSITE" id="PS50191">
    <property type="entry name" value="CRAL_TRIO"/>
    <property type="match status" value="1"/>
</dbReference>
<dbReference type="InterPro" id="IPR001251">
    <property type="entry name" value="CRAL-TRIO_dom"/>
</dbReference>
<evidence type="ECO:0000313" key="3">
    <source>
        <dbReference type="EMBL" id="KAG8457831.1"/>
    </source>
</evidence>
<dbReference type="Proteomes" id="UP000751190">
    <property type="component" value="Unassembled WGS sequence"/>
</dbReference>
<feature type="region of interest" description="Disordered" evidence="1">
    <location>
        <begin position="1"/>
        <end position="34"/>
    </location>
</feature>
<dbReference type="SUPFAM" id="SSF46938">
    <property type="entry name" value="CRAL/TRIO N-terminal domain"/>
    <property type="match status" value="1"/>
</dbReference>
<sequence>MGLLARRAAPPTPAPPKLASAATPPPAATGRAAVAGTSLAPEGASIAPSRDEASKISSLRALLSSEPPCAHMPLDDACLMRYLRARSMDVDKAAAMLRATIAWRHSFGADSIVDRLELVRTEGRTGKCFVAPFVDREGRTVLILRPRMENTRSYEGNIVNLVYTLERAVASMRAGGPTKLFLFLDFKGYSMFNAPPMKTSQETLHILQNHYPERLGKAVLLDAPWLFSGAFRALQPFIDPVTREKISFLSTTHAQHVEQLGAMVDRAVVETDLGGLLTKPHFDEAAYFAPARDPLQARARAPAPASGAQPGRR</sequence>
<dbReference type="InterPro" id="IPR011074">
    <property type="entry name" value="CRAL/TRIO_N_dom"/>
</dbReference>
<evidence type="ECO:0000256" key="1">
    <source>
        <dbReference type="SAM" id="MobiDB-lite"/>
    </source>
</evidence>
<gene>
    <name evidence="3" type="ORF">KFE25_005100</name>
</gene>
<protein>
    <recommendedName>
        <fullName evidence="2">CRAL-TRIO domain-containing protein</fullName>
    </recommendedName>
</protein>
<dbReference type="AlphaFoldDB" id="A0A8J5X440"/>
<dbReference type="GO" id="GO:0008526">
    <property type="term" value="F:phosphatidylinositol transfer activity"/>
    <property type="evidence" value="ECO:0007669"/>
    <property type="project" value="TreeGrafter"/>
</dbReference>
<dbReference type="SUPFAM" id="SSF52087">
    <property type="entry name" value="CRAL/TRIO domain"/>
    <property type="match status" value="1"/>
</dbReference>
<dbReference type="PANTHER" id="PTHR45824:SF6">
    <property type="entry name" value="F16L1.9 PROTEIN"/>
    <property type="match status" value="1"/>
</dbReference>
<dbReference type="Gene3D" id="3.40.525.10">
    <property type="entry name" value="CRAL-TRIO lipid binding domain"/>
    <property type="match status" value="1"/>
</dbReference>
<dbReference type="SMART" id="SM01100">
    <property type="entry name" value="CRAL_TRIO_N"/>
    <property type="match status" value="1"/>
</dbReference>
<dbReference type="CDD" id="cd00170">
    <property type="entry name" value="SEC14"/>
    <property type="match status" value="1"/>
</dbReference>
<dbReference type="InterPro" id="IPR036273">
    <property type="entry name" value="CRAL/TRIO_N_dom_sf"/>
</dbReference>